<reference evidence="15 16" key="1">
    <citation type="journal article" date="2021" name="Hortic Res">
        <title>The domestication of Cucurbita argyrosperma as revealed by the genome of its wild relative.</title>
        <authorList>
            <person name="Barrera-Redondo J."/>
            <person name="Sanchez-de la Vega G."/>
            <person name="Aguirre-Liguori J.A."/>
            <person name="Castellanos-Morales G."/>
            <person name="Gutierrez-Guerrero Y.T."/>
            <person name="Aguirre-Dugua X."/>
            <person name="Aguirre-Planter E."/>
            <person name="Tenaillon M.I."/>
            <person name="Lira-Saade R."/>
            <person name="Eguiarte L.E."/>
        </authorList>
    </citation>
    <scope>NUCLEOTIDE SEQUENCE [LARGE SCALE GENOMIC DNA]</scope>
    <source>
        <strain evidence="15">JBR-2021</strain>
    </source>
</reference>
<proteinExistence type="inferred from homology"/>
<dbReference type="InterPro" id="IPR025887">
    <property type="entry name" value="Glyco_hydro_31_N_dom"/>
</dbReference>
<dbReference type="PANTHER" id="PTHR22762">
    <property type="entry name" value="ALPHA-GLUCOSIDASE"/>
    <property type="match status" value="1"/>
</dbReference>
<evidence type="ECO:0000256" key="12">
    <source>
        <dbReference type="SAM" id="MobiDB-lite"/>
    </source>
</evidence>
<dbReference type="Pfam" id="PF02365">
    <property type="entry name" value="NAM"/>
    <property type="match status" value="1"/>
</dbReference>
<dbReference type="Pfam" id="PF01055">
    <property type="entry name" value="Glyco_hydro_31_2nd"/>
    <property type="match status" value="1"/>
</dbReference>
<feature type="non-terminal residue" evidence="15">
    <location>
        <position position="1"/>
    </location>
</feature>
<evidence type="ECO:0000313" key="15">
    <source>
        <dbReference type="EMBL" id="KAG6571305.1"/>
    </source>
</evidence>
<evidence type="ECO:0000256" key="5">
    <source>
        <dbReference type="ARBA" id="ARBA00023015"/>
    </source>
</evidence>
<gene>
    <name evidence="15" type="primary">PSL5</name>
    <name evidence="15" type="ORF">SDJN03_30220</name>
</gene>
<protein>
    <recommendedName>
        <fullName evidence="11">Probable glucan 1,3-alpha-glucosidase</fullName>
    </recommendedName>
</protein>
<evidence type="ECO:0000256" key="3">
    <source>
        <dbReference type="ARBA" id="ARBA00022729"/>
    </source>
</evidence>
<dbReference type="GO" id="GO:0090599">
    <property type="term" value="F:alpha-glucosidase activity"/>
    <property type="evidence" value="ECO:0007669"/>
    <property type="project" value="TreeGrafter"/>
</dbReference>
<keyword evidence="16" id="KW-1185">Reference proteome</keyword>
<keyword evidence="8" id="KW-0325">Glycoprotein</keyword>
<keyword evidence="3 13" id="KW-0732">Signal</keyword>
<comment type="similarity">
    <text evidence="2">Belongs to the glycosyl hydrolase 31 family.</text>
</comment>
<dbReference type="PROSITE" id="PS00129">
    <property type="entry name" value="GLYCOSYL_HYDROL_F31_1"/>
    <property type="match status" value="1"/>
</dbReference>
<dbReference type="Proteomes" id="UP000685013">
    <property type="component" value="Chromosome 20"/>
</dbReference>
<dbReference type="PANTHER" id="PTHR22762:SF54">
    <property type="entry name" value="BCDNA.GH04962"/>
    <property type="match status" value="1"/>
</dbReference>
<dbReference type="GO" id="GO:0005975">
    <property type="term" value="P:carbohydrate metabolic process"/>
    <property type="evidence" value="ECO:0007669"/>
    <property type="project" value="InterPro"/>
</dbReference>
<feature type="signal peptide" evidence="13">
    <location>
        <begin position="1"/>
        <end position="21"/>
    </location>
</feature>
<keyword evidence="6" id="KW-0238">DNA-binding</keyword>
<keyword evidence="4" id="KW-0378">Hydrolase</keyword>
<dbReference type="FunFam" id="3.20.20.80:FF:000039">
    <property type="entry name" value="Glucosidase, alpha neutral C"/>
    <property type="match status" value="1"/>
</dbReference>
<dbReference type="AlphaFoldDB" id="A0AAV6LW21"/>
<evidence type="ECO:0000256" key="11">
    <source>
        <dbReference type="ARBA" id="ARBA00073689"/>
    </source>
</evidence>
<dbReference type="GO" id="GO:0006355">
    <property type="term" value="P:regulation of DNA-templated transcription"/>
    <property type="evidence" value="ECO:0007669"/>
    <property type="project" value="InterPro"/>
</dbReference>
<keyword evidence="10" id="KW-0326">Glycosidase</keyword>
<dbReference type="InterPro" id="IPR000322">
    <property type="entry name" value="Glyco_hydro_31_TIM"/>
</dbReference>
<accession>A0AAV6LW21</accession>
<feature type="domain" description="NAC" evidence="14">
    <location>
        <begin position="943"/>
        <end position="1094"/>
    </location>
</feature>
<dbReference type="EMBL" id="JAGKQH010000020">
    <property type="protein sequence ID" value="KAG6571305.1"/>
    <property type="molecule type" value="Genomic_DNA"/>
</dbReference>
<dbReference type="GO" id="GO:0006491">
    <property type="term" value="P:N-glycan processing"/>
    <property type="evidence" value="ECO:0007669"/>
    <property type="project" value="TreeGrafter"/>
</dbReference>
<dbReference type="GO" id="GO:0005634">
    <property type="term" value="C:nucleus"/>
    <property type="evidence" value="ECO:0007669"/>
    <property type="project" value="UniProtKB-SubCell"/>
</dbReference>
<evidence type="ECO:0000256" key="2">
    <source>
        <dbReference type="ARBA" id="ARBA00007806"/>
    </source>
</evidence>
<feature type="compositionally biased region" description="Polar residues" evidence="12">
    <location>
        <begin position="1137"/>
        <end position="1153"/>
    </location>
</feature>
<evidence type="ECO:0000313" key="16">
    <source>
        <dbReference type="Proteomes" id="UP000685013"/>
    </source>
</evidence>
<dbReference type="FunFam" id="2.170.150.80:FF:000004">
    <property type="entry name" value="NAC transcription factor"/>
    <property type="match status" value="1"/>
</dbReference>
<dbReference type="Pfam" id="PF13802">
    <property type="entry name" value="Gal_mutarotas_2"/>
    <property type="match status" value="1"/>
</dbReference>
<dbReference type="CDD" id="cd06603">
    <property type="entry name" value="GH31_GANC_GANAB_alpha"/>
    <property type="match status" value="1"/>
</dbReference>
<comment type="caution">
    <text evidence="15">The sequence shown here is derived from an EMBL/GenBank/DDBJ whole genome shotgun (WGS) entry which is preliminary data.</text>
</comment>
<evidence type="ECO:0000256" key="6">
    <source>
        <dbReference type="ARBA" id="ARBA00023125"/>
    </source>
</evidence>
<dbReference type="InterPro" id="IPR048395">
    <property type="entry name" value="Glyco_hydro_31_C"/>
</dbReference>
<name>A0AAV6LW21_9ROSI</name>
<dbReference type="InterPro" id="IPR003441">
    <property type="entry name" value="NAC-dom"/>
</dbReference>
<sequence>MGVSYLLLLLLLPLHFTFVLPWKKDEFRSCNQTPFCKRARAFKPGSCSLVAHDVSINDGDLTAVLLPRNQNPDHPSKPLLLALSVHQGGILRLRIDEDPSLDPPKKRFEVPDVILDEFLSNKLWLQRFSTETIGSDLRPSSIVYLSDGYEAVLRQDPFEVFVREKSGKRVLSLNSNGLFDFEQLRVKKEGENWEEKFRGHIDTRPYGPQSISFDVSFYDADYVYGIPERATSLALKPTRGPGVEESEPYRLFNLDVFEYVHDSPFGIYGSVPFMISHGKLRGTSGFFWLNAAEMQVDVLGSGWDAESGISLPSSQGRIDSFWMSEAGIVDTFFFVGPEPKDVVRQYTSVTGTTAMPQLFATAYHQSRWNYRNEEDVANVDSKFDEHDIPYDVLVLDIDHTDGRRYFTWDRELFPHPEEMQRKLAAKGRHMVTIVDPHIKRDGYFPLHKEATKMGYYVKDATGNDYDGWCWPGSSSYLDMLSPQIRAWWGDKFSFENYVGSTPSLYIWNDMNEPSVFNGPEVTMPRNSLHQGGVEHRELHNVYGYYFQMATSEGLVKRGDGKDRPFVLSRAVFAGSQRYGAVWTGDNTADWDHLRVSVPMVLALGLTGLSFSGADVGGYFGNPETELLVRWYQLGAFYPFFRGHAHHDAKRREPWLFGERNTELMRDAIRVRYMLLPYFYTLFREANTSGSALLVQGIYTKAAKTVSVYLPGEQSWFDFRTGTMYRGGITHRLKVSEESIPAFQKAGTILPRKDRFRRSSTQMVDDPYTLVVALNSSQAAEGELYIDDGKSFEFKQGAYIHRRFVFSGDKLTSLNVGPIDSSSIKFSSNSVIERIIVLGHSGSKSAIVEPENRTVDIELGPLHFLTGRHISVLTLRKPNLLITDDWTVKILYSVPEKEASTPTYLACSSSTSQFPAAAAAAHRSRPLPDQICRRHQMSVAGVQLPPGFRFHPTDEELVLHYLCRKCSSLPVPAPVIAEIDLYKYDPWLLPELAVSGEKEWYFFSPRDRKYPNGSRPNRSAGTGYWKATGADKPIGRPKTLGIKKALVFYAGKAPRGVKTNWIMHEYRLANVDRSAANKTHNLRLDEWVLCRIYNKKGCIEKHYQSTDDFEEEDEKPNISATMPNNNMVQMDTSYSVPIMHTDSSSGSDQATSPEVTWDKEVQSRPKSGGGGDIDFFEFSYIDSLSAEDNPFGTQAFSICYV</sequence>
<keyword evidence="7" id="KW-0804">Transcription</keyword>
<comment type="subcellular location">
    <subcellularLocation>
        <location evidence="1">Nucleus</location>
    </subcellularLocation>
</comment>
<evidence type="ECO:0000256" key="13">
    <source>
        <dbReference type="SAM" id="SignalP"/>
    </source>
</evidence>
<dbReference type="FunFam" id="3.20.20.80:FF:000046">
    <property type="entry name" value="Glucosidase alpha, neutral C"/>
    <property type="match status" value="1"/>
</dbReference>
<keyword evidence="5" id="KW-0805">Transcription regulation</keyword>
<dbReference type="CDD" id="cd14752">
    <property type="entry name" value="GH31_N"/>
    <property type="match status" value="1"/>
</dbReference>
<feature type="chain" id="PRO_5043955618" description="Probable glucan 1,3-alpha-glucosidase" evidence="13">
    <location>
        <begin position="22"/>
        <end position="1200"/>
    </location>
</feature>
<dbReference type="Pfam" id="PF21365">
    <property type="entry name" value="Glyco_hydro_31_3rd"/>
    <property type="match status" value="1"/>
</dbReference>
<evidence type="ECO:0000256" key="8">
    <source>
        <dbReference type="ARBA" id="ARBA00023180"/>
    </source>
</evidence>
<dbReference type="GO" id="GO:0043565">
    <property type="term" value="F:sequence-specific DNA binding"/>
    <property type="evidence" value="ECO:0007669"/>
    <property type="project" value="UniProtKB-ARBA"/>
</dbReference>
<dbReference type="PROSITE" id="PS51005">
    <property type="entry name" value="NAC"/>
    <property type="match status" value="1"/>
</dbReference>
<feature type="region of interest" description="Disordered" evidence="12">
    <location>
        <begin position="1137"/>
        <end position="1169"/>
    </location>
</feature>
<evidence type="ECO:0000256" key="4">
    <source>
        <dbReference type="ARBA" id="ARBA00022801"/>
    </source>
</evidence>
<evidence type="ECO:0000256" key="7">
    <source>
        <dbReference type="ARBA" id="ARBA00023163"/>
    </source>
</evidence>
<evidence type="ECO:0000259" key="14">
    <source>
        <dbReference type="PROSITE" id="PS51005"/>
    </source>
</evidence>
<dbReference type="InterPro" id="IPR030458">
    <property type="entry name" value="Glyco_hydro_31_AS"/>
</dbReference>
<organism evidence="15 16">
    <name type="scientific">Cucurbita argyrosperma subsp. sororia</name>
    <dbReference type="NCBI Taxonomy" id="37648"/>
    <lineage>
        <taxon>Eukaryota</taxon>
        <taxon>Viridiplantae</taxon>
        <taxon>Streptophyta</taxon>
        <taxon>Embryophyta</taxon>
        <taxon>Tracheophyta</taxon>
        <taxon>Spermatophyta</taxon>
        <taxon>Magnoliopsida</taxon>
        <taxon>eudicotyledons</taxon>
        <taxon>Gunneridae</taxon>
        <taxon>Pentapetalae</taxon>
        <taxon>rosids</taxon>
        <taxon>fabids</taxon>
        <taxon>Cucurbitales</taxon>
        <taxon>Cucurbitaceae</taxon>
        <taxon>Cucurbiteae</taxon>
        <taxon>Cucurbita</taxon>
    </lineage>
</organism>
<evidence type="ECO:0000256" key="10">
    <source>
        <dbReference type="ARBA" id="ARBA00023295"/>
    </source>
</evidence>
<keyword evidence="9" id="KW-0539">Nucleus</keyword>
<evidence type="ECO:0000256" key="1">
    <source>
        <dbReference type="ARBA" id="ARBA00004123"/>
    </source>
</evidence>
<evidence type="ECO:0000256" key="9">
    <source>
        <dbReference type="ARBA" id="ARBA00023242"/>
    </source>
</evidence>